<accession>A0A1S2L7Y2</accession>
<dbReference type="EMBL" id="LQXD01000161">
    <property type="protein sequence ID" value="OIJ08424.1"/>
    <property type="molecule type" value="Genomic_DNA"/>
</dbReference>
<feature type="compositionally biased region" description="Low complexity" evidence="1">
    <location>
        <begin position="117"/>
        <end position="126"/>
    </location>
</feature>
<dbReference type="RefSeq" id="WP_071318506.1">
    <property type="nucleotide sequence ID" value="NZ_CP063356.2"/>
</dbReference>
<reference evidence="2 4" key="1">
    <citation type="submission" date="2016-10" db="EMBL/GenBank/DDBJ databases">
        <title>Draft genome sequences of four alkaliphilic bacteria belonging to the Anaerobacillus genus.</title>
        <authorList>
            <person name="Bassil N.M."/>
            <person name="Lloyd J.R."/>
        </authorList>
    </citation>
    <scope>NUCLEOTIDE SEQUENCE [LARGE SCALE GENOMIC DNA]</scope>
    <source>
        <strain evidence="2 4">NB2006</strain>
    </source>
</reference>
<sequence length="378" mass="38444">MAVVDLQGPRGESIQFTWNGTQLGIKTESQASFSFVDLKGSQGVKGDKGDIGNTGPQGPQGIKGDTGNVGPTGPKGPQGIQGVKGDTGVVGATGPQGPQGVKGDAGSAGPAGPQGPTGPQGAQGPQGIDGKTWYTGTSNPANSLGVVGDFHLNRNTWEVREKTGTSTWTLRGSILGATGPQGSAGSDASVNSTNVLNAIGYVPLNKTGDEMTGPLKMGSGSTGGGDTPTSDLRFGAMGTAGQQRVYMEFQGVHANDVANENGVAFLKFRTSTAEGWGLEIGGVRRSGGTGDLLLKTGGVSPQERMRILDNGNVGVGSNAPTQRLDVNGKIRMRTQTTSGDADDIVATKKYVDDNSGGKAYHAGTAPPSNTNLMWLDTN</sequence>
<dbReference type="PANTHER" id="PTHR24023">
    <property type="entry name" value="COLLAGEN ALPHA"/>
    <property type="match status" value="1"/>
</dbReference>
<gene>
    <name evidence="3" type="ORF">AWH56_010695</name>
    <name evidence="2" type="ORF">AWH56_18855</name>
</gene>
<dbReference type="PANTHER" id="PTHR24023:SF1095">
    <property type="entry name" value="EGF-LIKE DOMAIN-CONTAINING PROTEIN"/>
    <property type="match status" value="1"/>
</dbReference>
<reference evidence="3 4" key="3">
    <citation type="journal article" date="2019" name="Int. J. Syst. Evol. Microbiol.">
        <title>Anaerobacillus isosaccharinicus sp. nov., an alkaliphilic bacterium which degrades isosaccharinic acid.</title>
        <authorList>
            <person name="Bassil N.M."/>
            <person name="Lloyd J.R."/>
        </authorList>
    </citation>
    <scope>NUCLEOTIDE SEQUENCE [LARGE SCALE GENOMIC DNA]</scope>
    <source>
        <strain evidence="3 4">NB2006</strain>
    </source>
</reference>
<name>A0A1S2L7Y2_9BACI</name>
<evidence type="ECO:0000313" key="4">
    <source>
        <dbReference type="Proteomes" id="UP000180175"/>
    </source>
</evidence>
<reference evidence="3 4" key="2">
    <citation type="journal article" date="2017" name="Genome Announc.">
        <title>Draft Genome Sequences of Four Alkaliphilic Bacteria Belonging to the Anaerobacillus Genus.</title>
        <authorList>
            <person name="Bassil N.M."/>
            <person name="Lloyd J.R."/>
        </authorList>
    </citation>
    <scope>NUCLEOTIDE SEQUENCE [LARGE SCALE GENOMIC DNA]</scope>
    <source>
        <strain evidence="3 4">NB2006</strain>
    </source>
</reference>
<organism evidence="2 4">
    <name type="scientific">Anaerobacillus isosaccharinicus</name>
    <dbReference type="NCBI Taxonomy" id="1532552"/>
    <lineage>
        <taxon>Bacteria</taxon>
        <taxon>Bacillati</taxon>
        <taxon>Bacillota</taxon>
        <taxon>Bacilli</taxon>
        <taxon>Bacillales</taxon>
        <taxon>Bacillaceae</taxon>
        <taxon>Anaerobacillus</taxon>
    </lineage>
</organism>
<dbReference type="GO" id="GO:0030020">
    <property type="term" value="F:extracellular matrix structural constituent conferring tensile strength"/>
    <property type="evidence" value="ECO:0007669"/>
    <property type="project" value="TreeGrafter"/>
</dbReference>
<dbReference type="Gene3D" id="1.20.5.320">
    <property type="entry name" value="6-Phosphogluconate Dehydrogenase, domain 3"/>
    <property type="match status" value="1"/>
</dbReference>
<dbReference type="KEGG" id="aia:AWH56_010695"/>
<keyword evidence="3" id="KW-0176">Collagen</keyword>
<reference evidence="3" key="4">
    <citation type="submission" date="2020-10" db="EMBL/GenBank/DDBJ databases">
        <authorList>
            <person name="Bassil N.M."/>
            <person name="Lloyd J.R."/>
        </authorList>
    </citation>
    <scope>NUCLEOTIDE SEQUENCE</scope>
    <source>
        <strain evidence="3">NB2006</strain>
    </source>
</reference>
<protein>
    <submittedName>
        <fullName evidence="3">Collagen-like protein</fullName>
    </submittedName>
</protein>
<dbReference type="InterPro" id="IPR050149">
    <property type="entry name" value="Collagen_superfamily"/>
</dbReference>
<evidence type="ECO:0000313" key="3">
    <source>
        <dbReference type="EMBL" id="QOY37984.1"/>
    </source>
</evidence>
<keyword evidence="4" id="KW-1185">Reference proteome</keyword>
<proteinExistence type="predicted"/>
<dbReference type="OrthoDB" id="9255846at2"/>
<dbReference type="InterPro" id="IPR008160">
    <property type="entry name" value="Collagen"/>
</dbReference>
<feature type="region of interest" description="Disordered" evidence="1">
    <location>
        <begin position="44"/>
        <end position="146"/>
    </location>
</feature>
<dbReference type="EMBL" id="CP063356">
    <property type="protein sequence ID" value="QOY37984.1"/>
    <property type="molecule type" value="Genomic_DNA"/>
</dbReference>
<dbReference type="GO" id="GO:0031012">
    <property type="term" value="C:extracellular matrix"/>
    <property type="evidence" value="ECO:0007669"/>
    <property type="project" value="TreeGrafter"/>
</dbReference>
<dbReference type="Pfam" id="PF01391">
    <property type="entry name" value="Collagen"/>
    <property type="match status" value="1"/>
</dbReference>
<dbReference type="GO" id="GO:0030198">
    <property type="term" value="P:extracellular matrix organization"/>
    <property type="evidence" value="ECO:0007669"/>
    <property type="project" value="TreeGrafter"/>
</dbReference>
<dbReference type="AlphaFoldDB" id="A0A1S2L7Y2"/>
<dbReference type="GO" id="GO:0005615">
    <property type="term" value="C:extracellular space"/>
    <property type="evidence" value="ECO:0007669"/>
    <property type="project" value="TreeGrafter"/>
</dbReference>
<evidence type="ECO:0000256" key="1">
    <source>
        <dbReference type="SAM" id="MobiDB-lite"/>
    </source>
</evidence>
<dbReference type="Proteomes" id="UP000180175">
    <property type="component" value="Chromosome"/>
</dbReference>
<evidence type="ECO:0000313" key="2">
    <source>
        <dbReference type="EMBL" id="OIJ08424.1"/>
    </source>
</evidence>